<dbReference type="Proteomes" id="UP001469553">
    <property type="component" value="Unassembled WGS sequence"/>
</dbReference>
<feature type="region of interest" description="Disordered" evidence="1">
    <location>
        <begin position="1"/>
        <end position="21"/>
    </location>
</feature>
<evidence type="ECO:0000313" key="2">
    <source>
        <dbReference type="EMBL" id="MEQ2308308.1"/>
    </source>
</evidence>
<gene>
    <name evidence="2" type="ORF">AMECASPLE_026970</name>
</gene>
<accession>A0ABV0ZPX4</accession>
<keyword evidence="3" id="KW-1185">Reference proteome</keyword>
<dbReference type="EMBL" id="JAHRIP010068644">
    <property type="protein sequence ID" value="MEQ2308308.1"/>
    <property type="molecule type" value="Genomic_DNA"/>
</dbReference>
<evidence type="ECO:0000313" key="3">
    <source>
        <dbReference type="Proteomes" id="UP001469553"/>
    </source>
</evidence>
<sequence>MKNVPGDLEEKSQSNKSSCSENLSSLNQVESDVESCQPHLIFVYDLILFFQFMTKRNLNFENKLSQNLGRESVSSCCYQQKLKEERKLKYQDNISESGSAVPTGTPEIR</sequence>
<reference evidence="2 3" key="1">
    <citation type="submission" date="2021-06" db="EMBL/GenBank/DDBJ databases">
        <authorList>
            <person name="Palmer J.M."/>
        </authorList>
    </citation>
    <scope>NUCLEOTIDE SEQUENCE [LARGE SCALE GENOMIC DNA]</scope>
    <source>
        <strain evidence="2 3">AS_MEX2019</strain>
        <tissue evidence="2">Muscle</tissue>
    </source>
</reference>
<name>A0ABV0ZPX4_9TELE</name>
<proteinExistence type="predicted"/>
<comment type="caution">
    <text evidence="2">The sequence shown here is derived from an EMBL/GenBank/DDBJ whole genome shotgun (WGS) entry which is preliminary data.</text>
</comment>
<organism evidence="2 3">
    <name type="scientific">Ameca splendens</name>
    <dbReference type="NCBI Taxonomy" id="208324"/>
    <lineage>
        <taxon>Eukaryota</taxon>
        <taxon>Metazoa</taxon>
        <taxon>Chordata</taxon>
        <taxon>Craniata</taxon>
        <taxon>Vertebrata</taxon>
        <taxon>Euteleostomi</taxon>
        <taxon>Actinopterygii</taxon>
        <taxon>Neopterygii</taxon>
        <taxon>Teleostei</taxon>
        <taxon>Neoteleostei</taxon>
        <taxon>Acanthomorphata</taxon>
        <taxon>Ovalentaria</taxon>
        <taxon>Atherinomorphae</taxon>
        <taxon>Cyprinodontiformes</taxon>
        <taxon>Goodeidae</taxon>
        <taxon>Ameca</taxon>
    </lineage>
</organism>
<evidence type="ECO:0000256" key="1">
    <source>
        <dbReference type="SAM" id="MobiDB-lite"/>
    </source>
</evidence>
<protein>
    <submittedName>
        <fullName evidence="2">Uncharacterized protein</fullName>
    </submittedName>
</protein>